<dbReference type="EMBL" id="UZAN01052231">
    <property type="protein sequence ID" value="VDP89388.1"/>
    <property type="molecule type" value="Genomic_DNA"/>
</dbReference>
<gene>
    <name evidence="2" type="ORF">ECPE_LOCUS12143</name>
</gene>
<dbReference type="AlphaFoldDB" id="A0A183AYV9"/>
<sequence length="99" mass="10948">MESSGQENSEYESQMDAAGAPPPDKSDNCHDCDDIDVNVELKLELESVQPEVEAASAMRGAAELIDEEIEQLKRWMHTREHTTEGILDDRLAVATTSSE</sequence>
<dbReference type="Proteomes" id="UP000272942">
    <property type="component" value="Unassembled WGS sequence"/>
</dbReference>
<evidence type="ECO:0000313" key="2">
    <source>
        <dbReference type="EMBL" id="VDP89388.1"/>
    </source>
</evidence>
<evidence type="ECO:0000313" key="3">
    <source>
        <dbReference type="Proteomes" id="UP000272942"/>
    </source>
</evidence>
<reference evidence="2 3" key="2">
    <citation type="submission" date="2018-11" db="EMBL/GenBank/DDBJ databases">
        <authorList>
            <consortium name="Pathogen Informatics"/>
        </authorList>
    </citation>
    <scope>NUCLEOTIDE SEQUENCE [LARGE SCALE GENOMIC DNA]</scope>
    <source>
        <strain evidence="2 3">Egypt</strain>
    </source>
</reference>
<evidence type="ECO:0000313" key="4">
    <source>
        <dbReference type="WBParaSite" id="ECPE_0001218001-mRNA-1"/>
    </source>
</evidence>
<keyword evidence="3" id="KW-1185">Reference proteome</keyword>
<evidence type="ECO:0000256" key="1">
    <source>
        <dbReference type="SAM" id="MobiDB-lite"/>
    </source>
</evidence>
<feature type="region of interest" description="Disordered" evidence="1">
    <location>
        <begin position="1"/>
        <end position="33"/>
    </location>
</feature>
<organism evidence="4">
    <name type="scientific">Echinostoma caproni</name>
    <dbReference type="NCBI Taxonomy" id="27848"/>
    <lineage>
        <taxon>Eukaryota</taxon>
        <taxon>Metazoa</taxon>
        <taxon>Spiralia</taxon>
        <taxon>Lophotrochozoa</taxon>
        <taxon>Platyhelminthes</taxon>
        <taxon>Trematoda</taxon>
        <taxon>Digenea</taxon>
        <taxon>Plagiorchiida</taxon>
        <taxon>Echinostomata</taxon>
        <taxon>Echinostomatoidea</taxon>
        <taxon>Echinostomatidae</taxon>
        <taxon>Echinostoma</taxon>
    </lineage>
</organism>
<proteinExistence type="predicted"/>
<name>A0A183AYV9_9TREM</name>
<protein>
    <submittedName>
        <fullName evidence="4">Shootin-1</fullName>
    </submittedName>
</protein>
<dbReference type="WBParaSite" id="ECPE_0001218001-mRNA-1">
    <property type="protein sequence ID" value="ECPE_0001218001-mRNA-1"/>
    <property type="gene ID" value="ECPE_0001218001"/>
</dbReference>
<accession>A0A183AYV9</accession>
<reference evidence="4" key="1">
    <citation type="submission" date="2016-06" db="UniProtKB">
        <authorList>
            <consortium name="WormBaseParasite"/>
        </authorList>
    </citation>
    <scope>IDENTIFICATION</scope>
</reference>
<feature type="compositionally biased region" description="Polar residues" evidence="1">
    <location>
        <begin position="1"/>
        <end position="12"/>
    </location>
</feature>